<dbReference type="Gene3D" id="3.30.70.1900">
    <property type="match status" value="1"/>
</dbReference>
<organism evidence="2 3">
    <name type="scientific">Campylobacter gastrosuis</name>
    <dbReference type="NCBI Taxonomy" id="2974576"/>
    <lineage>
        <taxon>Bacteria</taxon>
        <taxon>Pseudomonadati</taxon>
        <taxon>Campylobacterota</taxon>
        <taxon>Epsilonproteobacteria</taxon>
        <taxon>Campylobacterales</taxon>
        <taxon>Campylobacteraceae</taxon>
        <taxon>Campylobacter</taxon>
    </lineage>
</organism>
<proteinExistence type="predicted"/>
<feature type="domain" description="CRISPR-associated protein Cas6 C-terminal" evidence="1">
    <location>
        <begin position="153"/>
        <end position="264"/>
    </location>
</feature>
<dbReference type="RefSeq" id="WP_284938351.1">
    <property type="nucleotide sequence ID" value="NZ_JANURM010000017.1"/>
</dbReference>
<name>A0ABT7HS12_9BACT</name>
<reference evidence="2" key="2">
    <citation type="journal article" date="2023" name="Microorganisms">
        <title>Isolation and Genomic Characteristics of Cat-Borne Campylobacter felis sp. nov. and Sheep-Borne Campylobacter ovis sp. nov.</title>
        <authorList>
            <person name="Wang H."/>
            <person name="Li Y."/>
            <person name="Gu Y."/>
            <person name="Zhou G."/>
            <person name="Chen X."/>
            <person name="Zhang X."/>
            <person name="Shao Z."/>
            <person name="Zhang J."/>
            <person name="Zhang M."/>
        </authorList>
    </citation>
    <scope>NUCLEOTIDE SEQUENCE</scope>
    <source>
        <strain evidence="2">PS10</strain>
    </source>
</reference>
<accession>A0ABT7HS12</accession>
<dbReference type="InterPro" id="IPR019267">
    <property type="entry name" value="CRISPR-assoc_Cas6_C"/>
</dbReference>
<comment type="caution">
    <text evidence="2">The sequence shown here is derived from an EMBL/GenBank/DDBJ whole genome shotgun (WGS) entry which is preliminary data.</text>
</comment>
<gene>
    <name evidence="2" type="primary">cas6</name>
    <name evidence="2" type="ORF">NYG85_09745</name>
</gene>
<dbReference type="Proteomes" id="UP001173801">
    <property type="component" value="Unassembled WGS sequence"/>
</dbReference>
<dbReference type="EMBL" id="JANURM010000017">
    <property type="protein sequence ID" value="MDL0089640.1"/>
    <property type="molecule type" value="Genomic_DNA"/>
</dbReference>
<evidence type="ECO:0000313" key="3">
    <source>
        <dbReference type="Proteomes" id="UP001173801"/>
    </source>
</evidence>
<evidence type="ECO:0000313" key="2">
    <source>
        <dbReference type="EMBL" id="MDL0089640.1"/>
    </source>
</evidence>
<protein>
    <submittedName>
        <fullName evidence="2">CRISPR system precrRNA processing endoribonuclease RAMP protein Cas6</fullName>
    </submittedName>
</protein>
<sequence length="270" mass="31265">MLNYLILRVCGIDIKPKYPFIGSTIRGIFGYALRQACCVYVNLKCKECEFKGSCAYFSFYENEKTPNFKLNIKLNQPNYDFEIYLFADAIKHLKPVIIAIKNMPSIGLGVKKLPFNYKQIFLNQSEITNAKIDDITPTFLTFTPHFKGGNYELKTITPLRIKQKNIYVKNSLDFTIFIRQIAMKFGEIIGEEQPKFEVHFDKIEQNFSFYDITRYSNRKERKMEFGGIFGSMKIYGLDERSANFLELATLTNIGKSVTFGLGKISVRQLK</sequence>
<keyword evidence="3" id="KW-1185">Reference proteome</keyword>
<reference evidence="2" key="1">
    <citation type="submission" date="2022-08" db="EMBL/GenBank/DDBJ databases">
        <authorList>
            <person name="Wang H."/>
        </authorList>
    </citation>
    <scope>NUCLEOTIDE SEQUENCE</scope>
    <source>
        <strain evidence="2">PS10</strain>
    </source>
</reference>
<dbReference type="Pfam" id="PF10040">
    <property type="entry name" value="CRISPR_Cas6"/>
    <property type="match status" value="1"/>
</dbReference>
<evidence type="ECO:0000259" key="1">
    <source>
        <dbReference type="Pfam" id="PF10040"/>
    </source>
</evidence>